<keyword evidence="3" id="KW-1185">Reference proteome</keyword>
<accession>A0AAW2Z9C7</accession>
<gene>
    <name evidence="2" type="ORF">AKO1_003071</name>
</gene>
<dbReference type="Proteomes" id="UP001431209">
    <property type="component" value="Unassembled WGS sequence"/>
</dbReference>
<feature type="coiled-coil region" evidence="1">
    <location>
        <begin position="3"/>
        <end position="30"/>
    </location>
</feature>
<evidence type="ECO:0000313" key="2">
    <source>
        <dbReference type="EMBL" id="KAL0485505.1"/>
    </source>
</evidence>
<dbReference type="AlphaFoldDB" id="A0AAW2Z9C7"/>
<proteinExistence type="predicted"/>
<organism evidence="2 3">
    <name type="scientific">Acrasis kona</name>
    <dbReference type="NCBI Taxonomy" id="1008807"/>
    <lineage>
        <taxon>Eukaryota</taxon>
        <taxon>Discoba</taxon>
        <taxon>Heterolobosea</taxon>
        <taxon>Tetramitia</taxon>
        <taxon>Eutetramitia</taxon>
        <taxon>Acrasidae</taxon>
        <taxon>Acrasis</taxon>
    </lineage>
</organism>
<name>A0AAW2Z9C7_9EUKA</name>
<evidence type="ECO:0000313" key="3">
    <source>
        <dbReference type="Proteomes" id="UP001431209"/>
    </source>
</evidence>
<feature type="coiled-coil region" evidence="1">
    <location>
        <begin position="114"/>
        <end position="220"/>
    </location>
</feature>
<protein>
    <recommendedName>
        <fullName evidence="4">A kinase anchor protein 9</fullName>
    </recommendedName>
</protein>
<evidence type="ECO:0008006" key="4">
    <source>
        <dbReference type="Google" id="ProtNLM"/>
    </source>
</evidence>
<dbReference type="EMBL" id="JAOPGA020001142">
    <property type="protein sequence ID" value="KAL0485505.1"/>
    <property type="molecule type" value="Genomic_DNA"/>
</dbReference>
<sequence length="268" mass="32472">MEQEELKNKCVALQQQVDDLTLQINHQQQQQVQQQHDESMAQELNKIKLDHDKKRIEIANLTFENEQIRIKNELLSRQQLEWAQEGNTIHEKNMELNKVMVELDHVKMQLDMAIKSKNTIIENANENINSAQMQLKVTKDRLNQEKQEMMQNMDQQVEFYNQQLEQYKHRIQELEKNREKIYVESHRLEPVTKDDSIRRLRFLESKLADIESNHQLKQMELTRVIHQERFQHESNIKFHYNNLILFVYKIRTMRFKSLKFNSTILYLS</sequence>
<keyword evidence="1" id="KW-0175">Coiled coil</keyword>
<reference evidence="2 3" key="1">
    <citation type="submission" date="2024-03" db="EMBL/GenBank/DDBJ databases">
        <title>The Acrasis kona genome and developmental transcriptomes reveal deep origins of eukaryotic multicellular pathways.</title>
        <authorList>
            <person name="Sheikh S."/>
            <person name="Fu C.-J."/>
            <person name="Brown M.W."/>
            <person name="Baldauf S.L."/>
        </authorList>
    </citation>
    <scope>NUCLEOTIDE SEQUENCE [LARGE SCALE GENOMIC DNA]</scope>
    <source>
        <strain evidence="2 3">ATCC MYA-3509</strain>
    </source>
</reference>
<comment type="caution">
    <text evidence="2">The sequence shown here is derived from an EMBL/GenBank/DDBJ whole genome shotgun (WGS) entry which is preliminary data.</text>
</comment>
<evidence type="ECO:0000256" key="1">
    <source>
        <dbReference type="SAM" id="Coils"/>
    </source>
</evidence>